<sequence length="66" mass="7175">MSLERQEECTGVIPFHFKVDTFGQAGEAVRSWGATAVLGSPQVEQVAWFPPGATGVEQGKQRRQGE</sequence>
<proteinExistence type="predicted"/>
<reference evidence="1 2" key="1">
    <citation type="journal article" date="2023" name="Limnol Oceanogr Lett">
        <title>Environmental adaptations by the intertidal Antarctic cyanobacterium Halotia branconii CENA392 as revealed using long-read genome sequencing.</title>
        <authorList>
            <person name="Dextro R.B."/>
            <person name="Delbaje E."/>
            <person name="Freitas P.N.N."/>
            <person name="Geraldes V."/>
            <person name="Pinto E."/>
            <person name="Long P.F."/>
            <person name="Fiore M.F."/>
        </authorList>
    </citation>
    <scope>NUCLEOTIDE SEQUENCE [LARGE SCALE GENOMIC DNA]</scope>
    <source>
        <strain evidence="1 2">CENA392</strain>
    </source>
</reference>
<dbReference type="EMBL" id="CP124543">
    <property type="protein sequence ID" value="WGV23908.1"/>
    <property type="molecule type" value="Genomic_DNA"/>
</dbReference>
<gene>
    <name evidence="1" type="ORF">QI031_19120</name>
</gene>
<dbReference type="KEGG" id="hbq:QI031_19120"/>
<dbReference type="Proteomes" id="UP001223520">
    <property type="component" value="Chromosome"/>
</dbReference>
<dbReference type="AlphaFoldDB" id="A0AAJ6NNR0"/>
<protein>
    <submittedName>
        <fullName evidence="1">Uncharacterized protein</fullName>
    </submittedName>
</protein>
<accession>A0AAJ6NNR0</accession>
<evidence type="ECO:0000313" key="2">
    <source>
        <dbReference type="Proteomes" id="UP001223520"/>
    </source>
</evidence>
<name>A0AAJ6NNR0_9CYAN</name>
<evidence type="ECO:0000313" key="1">
    <source>
        <dbReference type="EMBL" id="WGV23908.1"/>
    </source>
</evidence>
<dbReference type="RefSeq" id="WP_281481237.1">
    <property type="nucleotide sequence ID" value="NZ_CP124543.1"/>
</dbReference>
<organism evidence="1 2">
    <name type="scientific">Halotia branconii CENA392</name>
    <dbReference type="NCBI Taxonomy" id="1539056"/>
    <lineage>
        <taxon>Bacteria</taxon>
        <taxon>Bacillati</taxon>
        <taxon>Cyanobacteriota</taxon>
        <taxon>Cyanophyceae</taxon>
        <taxon>Nostocales</taxon>
        <taxon>Nodulariaceae</taxon>
        <taxon>Halotia</taxon>
    </lineage>
</organism>
<keyword evidence="2" id="KW-1185">Reference proteome</keyword>